<dbReference type="Proteomes" id="UP000004030">
    <property type="component" value="Unassembled WGS sequence"/>
</dbReference>
<evidence type="ECO:0000313" key="1">
    <source>
        <dbReference type="EMBL" id="EHJ60510.1"/>
    </source>
</evidence>
<gene>
    <name evidence="1" type="ORF">NSU_2443</name>
</gene>
<dbReference type="PATRIC" id="fig|1088721.3.peg.2414"/>
<accession>G6EDM2</accession>
<dbReference type="EMBL" id="AGFM01000037">
    <property type="protein sequence ID" value="EHJ60510.1"/>
    <property type="molecule type" value="Genomic_DNA"/>
</dbReference>
<protein>
    <submittedName>
        <fullName evidence="1">Uncharacterized protein</fullName>
    </submittedName>
</protein>
<comment type="caution">
    <text evidence="1">The sequence shown here is derived from an EMBL/GenBank/DDBJ whole genome shotgun (WGS) entry which is preliminary data.</text>
</comment>
<reference evidence="1 2" key="1">
    <citation type="journal article" date="2012" name="J. Bacteriol.">
        <title>Genome sequence of benzo(a)pyrene-degrading bacterium Novosphingobium pentaromativorans US6-1.</title>
        <authorList>
            <person name="Luo Y.R."/>
            <person name="Kang S.G."/>
            <person name="Kim S.J."/>
            <person name="Kim M.R."/>
            <person name="Li N."/>
            <person name="Lee J.H."/>
            <person name="Kwon K.K."/>
        </authorList>
    </citation>
    <scope>NUCLEOTIDE SEQUENCE [LARGE SCALE GENOMIC DNA]</scope>
    <source>
        <strain evidence="1 2">US6-1</strain>
    </source>
</reference>
<name>G6EDM2_9SPHN</name>
<dbReference type="KEGG" id="npn:JI59_07870"/>
<dbReference type="STRING" id="1088721.JI59_07870"/>
<proteinExistence type="predicted"/>
<keyword evidence="2" id="KW-1185">Reference proteome</keyword>
<sequence length="103" mass="11279">MFLYVLQPLDAAGHLGAEAVAAGSNSTAVKIVSSFDVLEDSLDYFPSDKGTSEAHQHQFHLDLRLEDRSLADADYRATTMVVDFIETFLAESPTGPLLRPPRI</sequence>
<evidence type="ECO:0000313" key="2">
    <source>
        <dbReference type="Proteomes" id="UP000004030"/>
    </source>
</evidence>
<dbReference type="RefSeq" id="WP_007013358.1">
    <property type="nucleotide sequence ID" value="NZ_CP009291.1"/>
</dbReference>
<organism evidence="1 2">
    <name type="scientific">Novosphingobium pentaromativorans US6-1</name>
    <dbReference type="NCBI Taxonomy" id="1088721"/>
    <lineage>
        <taxon>Bacteria</taxon>
        <taxon>Pseudomonadati</taxon>
        <taxon>Pseudomonadota</taxon>
        <taxon>Alphaproteobacteria</taxon>
        <taxon>Sphingomonadales</taxon>
        <taxon>Sphingomonadaceae</taxon>
        <taxon>Novosphingobium</taxon>
    </lineage>
</organism>
<dbReference type="AlphaFoldDB" id="G6EDM2"/>